<name>A0A5D4MAW1_9BACI</name>
<accession>A0A5D4MAW1</accession>
<protein>
    <submittedName>
        <fullName evidence="1">DUF3231 family protein</fullName>
    </submittedName>
</protein>
<dbReference type="Pfam" id="PF11553">
    <property type="entry name" value="DUF3231"/>
    <property type="match status" value="2"/>
</dbReference>
<dbReference type="Gene3D" id="1.20.1260.10">
    <property type="match status" value="2"/>
</dbReference>
<gene>
    <name evidence="1" type="ORF">FZC84_11800</name>
</gene>
<dbReference type="Proteomes" id="UP000325182">
    <property type="component" value="Unassembled WGS sequence"/>
</dbReference>
<dbReference type="InterPro" id="IPR012347">
    <property type="entry name" value="Ferritin-like"/>
</dbReference>
<dbReference type="EMBL" id="VTEG01000007">
    <property type="protein sequence ID" value="TYR99054.1"/>
    <property type="molecule type" value="Genomic_DNA"/>
</dbReference>
<organism evidence="1 2">
    <name type="scientific">Rossellomorea vietnamensis</name>
    <dbReference type="NCBI Taxonomy" id="218284"/>
    <lineage>
        <taxon>Bacteria</taxon>
        <taxon>Bacillati</taxon>
        <taxon>Bacillota</taxon>
        <taxon>Bacilli</taxon>
        <taxon>Bacillales</taxon>
        <taxon>Bacillaceae</taxon>
        <taxon>Rossellomorea</taxon>
    </lineage>
</organism>
<evidence type="ECO:0000313" key="2">
    <source>
        <dbReference type="Proteomes" id="UP000325182"/>
    </source>
</evidence>
<dbReference type="AlphaFoldDB" id="A0A5D4MAW1"/>
<dbReference type="RefSeq" id="WP_148953974.1">
    <property type="nucleotide sequence ID" value="NZ_VTEG01000007.1"/>
</dbReference>
<proteinExistence type="predicted"/>
<comment type="caution">
    <text evidence="1">The sequence shown here is derived from an EMBL/GenBank/DDBJ whole genome shotgun (WGS) entry which is preliminary data.</text>
</comment>
<sequence>MSDHSTKLTSGELATLWTTFQNDTSSLCMTEYFITKCEDPEIKELLLLTQNASSEHVDFLQDLYVKEQIPIPAGFSLENDVNPDAPRMYEDIFFLMFMRQMAKVGMITYSGAMSLAVREDIMNFYQACLSFTSDLYQKTTATALKKGVLVRPPYIPYPKGIGFVEEKDYFSGSLNPFTEKRPLNAIEISHLFMNTETNLLGNMLTTSFAQMAETPEVKDFMVRAQQIAQKHIKILGKTLVDSDMQAPMSWDTNVQDSTSSVFSEKLMMFIVSLVMSAGIGNYGIAASASMRLDVASNYLRMAVESGRLGKSGADIMIKYGWLEEPPQSPDRKKLVEG</sequence>
<dbReference type="InterPro" id="IPR021617">
    <property type="entry name" value="DUF3231"/>
</dbReference>
<evidence type="ECO:0000313" key="1">
    <source>
        <dbReference type="EMBL" id="TYR99054.1"/>
    </source>
</evidence>
<reference evidence="1 2" key="1">
    <citation type="submission" date="2019-08" db="EMBL/GenBank/DDBJ databases">
        <title>Bacillus genomes from the desert of Cuatro Cienegas, Coahuila.</title>
        <authorList>
            <person name="Olmedo-Alvarez G."/>
        </authorList>
    </citation>
    <scope>NUCLEOTIDE SEQUENCE [LARGE SCALE GENOMIC DNA]</scope>
    <source>
        <strain evidence="1 2">CH128b_4D</strain>
    </source>
</reference>